<protein>
    <submittedName>
        <fullName evidence="3">PD40 domain-containing protein</fullName>
    </submittedName>
</protein>
<feature type="region of interest" description="Disordered" evidence="1">
    <location>
        <begin position="88"/>
        <end position="153"/>
    </location>
</feature>
<feature type="compositionally biased region" description="Basic and acidic residues" evidence="1">
    <location>
        <begin position="107"/>
        <end position="123"/>
    </location>
</feature>
<evidence type="ECO:0000313" key="3">
    <source>
        <dbReference type="EMBL" id="MBM2618162.1"/>
    </source>
</evidence>
<keyword evidence="2" id="KW-1133">Transmembrane helix</keyword>
<evidence type="ECO:0000256" key="1">
    <source>
        <dbReference type="SAM" id="MobiDB-lite"/>
    </source>
</evidence>
<sequence>MSAEQERPRDHDRLRSSLHDLADIAEPADMYERAVTRSRRIARKEAAVGTGAAMVVLVVLASGLWQMPHGKQQNVPVAAAPQSASSVLPSLSSTAQSSGSASSATPGDKDDSPARPPRPDKPANKPKPAKPKSRTLSDMPGHVFYAEHGTGPDVVRMSPSDGNTEVVLSDAPSSVGISPDGYRIAYVSDGKLLVSEAGGETKQVAANIDAVGQAPVWSPEGSRLLVAESAPGVLDLESGEITPLPEGLASGQHFRWSGDGSTLVYATSYCGLKVAGAEAGTSTTVPVLGDKQPQDNPDGLAACKPTSVDATGARVTVPLQTTGEQTTGTDTADAVIDTATGDLAVLPVSGSVVGAVFDTDGNLLVRTEDDGKTLLSLFGPDNTLKVQAKEPASVRGLDLLAYTR</sequence>
<feature type="transmembrane region" description="Helical" evidence="2">
    <location>
        <begin position="46"/>
        <end position="65"/>
    </location>
</feature>
<keyword evidence="2" id="KW-0472">Membrane</keyword>
<feature type="compositionally biased region" description="Low complexity" evidence="1">
    <location>
        <begin position="88"/>
        <end position="106"/>
    </location>
</feature>
<dbReference type="InterPro" id="IPR011042">
    <property type="entry name" value="6-blade_b-propeller_TolB-like"/>
</dbReference>
<evidence type="ECO:0000256" key="2">
    <source>
        <dbReference type="SAM" id="Phobius"/>
    </source>
</evidence>
<dbReference type="Gene3D" id="2.120.10.30">
    <property type="entry name" value="TolB, C-terminal domain"/>
    <property type="match status" value="1"/>
</dbReference>
<dbReference type="RefSeq" id="WP_203378150.1">
    <property type="nucleotide sequence ID" value="NZ_JAENHP010000006.1"/>
</dbReference>
<evidence type="ECO:0000313" key="4">
    <source>
        <dbReference type="Proteomes" id="UP000632138"/>
    </source>
</evidence>
<name>A0ABS2AE94_9ACTN</name>
<keyword evidence="4" id="KW-1185">Reference proteome</keyword>
<proteinExistence type="predicted"/>
<feature type="region of interest" description="Disordered" evidence="1">
    <location>
        <begin position="1"/>
        <end position="20"/>
    </location>
</feature>
<gene>
    <name evidence="3" type="ORF">JIG36_21630</name>
</gene>
<reference evidence="3 4" key="1">
    <citation type="submission" date="2021-01" db="EMBL/GenBank/DDBJ databases">
        <title>Actinoplanes sp. nov. LDG1-06 isolated from lichen.</title>
        <authorList>
            <person name="Saeng-In P."/>
            <person name="Phongsopitanun W."/>
            <person name="Kanchanasin P."/>
            <person name="Yuki M."/>
            <person name="Kudo T."/>
            <person name="Ohkuma M."/>
            <person name="Tanasupawat S."/>
        </authorList>
    </citation>
    <scope>NUCLEOTIDE SEQUENCE [LARGE SCALE GENOMIC DNA]</scope>
    <source>
        <strain evidence="3 4">LDG1-06</strain>
    </source>
</reference>
<dbReference type="SUPFAM" id="SSF69304">
    <property type="entry name" value="Tricorn protease N-terminal domain"/>
    <property type="match status" value="1"/>
</dbReference>
<dbReference type="InterPro" id="IPR011659">
    <property type="entry name" value="WD40"/>
</dbReference>
<dbReference type="EMBL" id="JAENHP010000006">
    <property type="protein sequence ID" value="MBM2618162.1"/>
    <property type="molecule type" value="Genomic_DNA"/>
</dbReference>
<organism evidence="3 4">
    <name type="scientific">Paractinoplanes ovalisporus</name>
    <dbReference type="NCBI Taxonomy" id="2810368"/>
    <lineage>
        <taxon>Bacteria</taxon>
        <taxon>Bacillati</taxon>
        <taxon>Actinomycetota</taxon>
        <taxon>Actinomycetes</taxon>
        <taxon>Micromonosporales</taxon>
        <taxon>Micromonosporaceae</taxon>
        <taxon>Paractinoplanes</taxon>
    </lineage>
</organism>
<dbReference type="Proteomes" id="UP000632138">
    <property type="component" value="Unassembled WGS sequence"/>
</dbReference>
<dbReference type="Pfam" id="PF07676">
    <property type="entry name" value="PD40"/>
    <property type="match status" value="1"/>
</dbReference>
<comment type="caution">
    <text evidence="3">The sequence shown here is derived from an EMBL/GenBank/DDBJ whole genome shotgun (WGS) entry which is preliminary data.</text>
</comment>
<keyword evidence="2" id="KW-0812">Transmembrane</keyword>
<accession>A0ABS2AE94</accession>